<dbReference type="AlphaFoldDB" id="A0A7R8H5U0"/>
<organism evidence="8 9">
    <name type="scientific">Lepeophtheirus salmonis</name>
    <name type="common">Salmon louse</name>
    <name type="synonym">Caligus salmonis</name>
    <dbReference type="NCBI Taxonomy" id="72036"/>
    <lineage>
        <taxon>Eukaryota</taxon>
        <taxon>Metazoa</taxon>
        <taxon>Ecdysozoa</taxon>
        <taxon>Arthropoda</taxon>
        <taxon>Crustacea</taxon>
        <taxon>Multicrustacea</taxon>
        <taxon>Hexanauplia</taxon>
        <taxon>Copepoda</taxon>
        <taxon>Siphonostomatoida</taxon>
        <taxon>Caligidae</taxon>
        <taxon>Lepeophtheirus</taxon>
    </lineage>
</organism>
<dbReference type="Pfam" id="PF01121">
    <property type="entry name" value="CoaE"/>
    <property type="match status" value="1"/>
</dbReference>
<protein>
    <submittedName>
        <fullName evidence="8">COASY</fullName>
        <ecNumber evidence="8">2.7.1.24</ecNumber>
        <ecNumber evidence="8">2.7.7.3</ecNumber>
    </submittedName>
</protein>
<keyword evidence="4" id="KW-0809">Transit peptide</keyword>
<dbReference type="Gene3D" id="1.10.600.10">
    <property type="entry name" value="Farnesyl Diphosphate Synthase"/>
    <property type="match status" value="1"/>
</dbReference>
<dbReference type="SUPFAM" id="SSF52540">
    <property type="entry name" value="P-loop containing nucleoside triphosphate hydrolases"/>
    <property type="match status" value="1"/>
</dbReference>
<sequence length="1132" mass="129005">SSRGDDDNSNSYALDLDSDSTTELALKHFKQHRLRKKVELNVDHSLGVFVSSKPEELLIQDPRTENTNIHLFRGLLNHLDNDSREEDAEIYNEMRLQHGWAEGRNEIPPGMCFPLEYNGDILPGEAISFNKGCYVGQELTARTHHTGVIRKRIMPLLFDKQCSDGVALDSPLKNINGKSVGKLRSEISPSGRALGLVRIKDVLESPKFECNGLVCRAEIPSCPFQQILTRYKASLPELLRHSEGLLYVHLLPGVNTWPPKRLPIQMSDYASVIRRIYSHTITVSPNLDVRVLLNGIKPNLNPIHLKLAHPVKNVFFEKKSSFGRVVHGYMNGIPENQNINRIILTKDMEETVNEDQSSAHSDSKLKYDKLYEHVVLGGTFDRLHSGHKILLSEAILRTKKTLTIGPLHVRIKNVSDFVRDQDTFLKYDIIEINDPFGPSITNPDFELIIASQETEKGCLKINEIRKDSKLNEMDIAIISILEDPIHEIYEEDKVSSSSARMRLLGEEIKPTSPGISEPYIIGLTGGSASGKTSIANFLKEEYSDMVGVVDCDKLGHLAYLKGTKCYHEVIDAFGEDVVNKETREIDRQILGSKVFKDPSNKEKLERIVWPYILEQTAENIKKFKEQGKKVVILDAAVLISANWHHICSQIWVSMVPRSEAVKRIVQRDGKTEEEAGRQTDSFRFCHKDVNETKFANTNTSNAQNVDDADEEMRYKILDASLNHVPKLGWSYESVHAGIQELGYPSTMSGIIQNPGIELIHHHVEQSNNKIEKVMRLNVKNNIRTDTQSFLKRSIETRLRMNIPYATSLDLMDIFCNVMGDKSVDFNWYSKRLSLGLLYKSTEMAMINDTSPDYFDTWMFLERRIQDIEKVESVTSGICNIPDAVFGVASTMNLQHSNIPFSKDCDEKEDKLLLEPYTYLLQAKDDIEDNGILRRGIPTSHKIYGEPRTINCANYAMFIALERVIELNHPLASKIFSEQLIELHRGQGMEIYWRDSYQCPTEEEYRKMSIRKTGGLFALGVRLMQLFSEIRDDYAGLVMSEYHFSKGFAEDLTEGKFRPNEEDNQIVNILRKRTTEDSIKKHCIHLLEQCGSFEYTKNVLKDLDSKARTEVHRLGGNPLLDALLDELMNWDNK</sequence>
<dbReference type="GO" id="GO:0015937">
    <property type="term" value="P:coenzyme A biosynthetic process"/>
    <property type="evidence" value="ECO:0007669"/>
    <property type="project" value="InterPro"/>
</dbReference>
<dbReference type="InterPro" id="IPR001977">
    <property type="entry name" value="Depp_CoAkinase"/>
</dbReference>
<evidence type="ECO:0000256" key="4">
    <source>
        <dbReference type="ARBA" id="ARBA00022946"/>
    </source>
</evidence>
<dbReference type="SUPFAM" id="SSF52374">
    <property type="entry name" value="Nucleotidylyl transferase"/>
    <property type="match status" value="1"/>
</dbReference>
<dbReference type="CDD" id="cd02022">
    <property type="entry name" value="DPCK"/>
    <property type="match status" value="1"/>
</dbReference>
<dbReference type="Gene3D" id="3.30.1360.120">
    <property type="entry name" value="Probable tRNA modification gtpase trme, domain 1"/>
    <property type="match status" value="1"/>
</dbReference>
<comment type="subcellular location">
    <subcellularLocation>
        <location evidence="1">Mitochondrion</location>
    </subcellularLocation>
</comment>
<accession>A0A7R8H5U0</accession>
<evidence type="ECO:0000256" key="3">
    <source>
        <dbReference type="ARBA" id="ARBA00022840"/>
    </source>
</evidence>
<keyword evidence="2" id="KW-0547">Nucleotide-binding</keyword>
<dbReference type="InterPro" id="IPR008949">
    <property type="entry name" value="Isoprenoid_synthase_dom_sf"/>
</dbReference>
<dbReference type="InterPro" id="IPR057460">
    <property type="entry name" value="CAF17_C"/>
</dbReference>
<feature type="non-terminal residue" evidence="8">
    <location>
        <position position="1"/>
    </location>
</feature>
<dbReference type="GO" id="GO:0042811">
    <property type="term" value="P:pheromone biosynthetic process"/>
    <property type="evidence" value="ECO:0007669"/>
    <property type="project" value="UniProtKB-ARBA"/>
</dbReference>
<evidence type="ECO:0000256" key="1">
    <source>
        <dbReference type="ARBA" id="ARBA00004173"/>
    </source>
</evidence>
<dbReference type="GO" id="GO:0005524">
    <property type="term" value="F:ATP binding"/>
    <property type="evidence" value="ECO:0007669"/>
    <property type="project" value="UniProtKB-KW"/>
</dbReference>
<dbReference type="GO" id="GO:0004659">
    <property type="term" value="F:prenyltransferase activity"/>
    <property type="evidence" value="ECO:0007669"/>
    <property type="project" value="InterPro"/>
</dbReference>
<dbReference type="SUPFAM" id="SSF103025">
    <property type="entry name" value="Folate-binding domain"/>
    <property type="match status" value="1"/>
</dbReference>
<name>A0A7R8H5U0_LEPSM</name>
<dbReference type="InterPro" id="IPR045179">
    <property type="entry name" value="YgfZ/GcvT"/>
</dbReference>
<dbReference type="GO" id="GO:0006744">
    <property type="term" value="P:ubiquinone biosynthetic process"/>
    <property type="evidence" value="ECO:0007669"/>
    <property type="project" value="UniProtKB-UniPathway"/>
</dbReference>
<dbReference type="NCBIfam" id="TIGR00152">
    <property type="entry name" value="dephospho-CoA kinase"/>
    <property type="match status" value="1"/>
</dbReference>
<evidence type="ECO:0000256" key="2">
    <source>
        <dbReference type="ARBA" id="ARBA00022741"/>
    </source>
</evidence>
<feature type="domain" description="CAF17 C-terminal" evidence="7">
    <location>
        <begin position="150"/>
        <end position="221"/>
    </location>
</feature>
<keyword evidence="3" id="KW-0067">ATP-binding</keyword>
<dbReference type="GO" id="GO:0016226">
    <property type="term" value="P:iron-sulfur cluster assembly"/>
    <property type="evidence" value="ECO:0007669"/>
    <property type="project" value="TreeGrafter"/>
</dbReference>
<dbReference type="PANTHER" id="PTHR22602">
    <property type="entry name" value="TRANSFERASE CAF17, MITOCHONDRIAL-RELATED"/>
    <property type="match status" value="1"/>
</dbReference>
<dbReference type="Pfam" id="PF00348">
    <property type="entry name" value="polyprenyl_synt"/>
    <property type="match status" value="1"/>
</dbReference>
<dbReference type="InterPro" id="IPR012762">
    <property type="entry name" value="Ubiq_biosynth_COQ9"/>
</dbReference>
<dbReference type="Gene3D" id="3.40.50.620">
    <property type="entry name" value="HUPs"/>
    <property type="match status" value="1"/>
</dbReference>
<dbReference type="EMBL" id="HG994582">
    <property type="protein sequence ID" value="CAF2884221.1"/>
    <property type="molecule type" value="Genomic_DNA"/>
</dbReference>
<dbReference type="NCBIfam" id="TIGR02396">
    <property type="entry name" value="diverge_rpsU"/>
    <property type="match status" value="1"/>
</dbReference>
<dbReference type="InterPro" id="IPR017703">
    <property type="entry name" value="YgfZ/GCV_T_CS"/>
</dbReference>
<keyword evidence="8" id="KW-0548">Nucleotidyltransferase</keyword>
<dbReference type="GO" id="GO:0004595">
    <property type="term" value="F:pantetheine-phosphate adenylyltransferase activity"/>
    <property type="evidence" value="ECO:0007669"/>
    <property type="project" value="UniProtKB-EC"/>
</dbReference>
<dbReference type="InterPro" id="IPR014729">
    <property type="entry name" value="Rossmann-like_a/b/a_fold"/>
</dbReference>
<dbReference type="GO" id="GO:0008289">
    <property type="term" value="F:lipid binding"/>
    <property type="evidence" value="ECO:0007669"/>
    <property type="project" value="InterPro"/>
</dbReference>
<keyword evidence="9" id="KW-1185">Reference proteome</keyword>
<dbReference type="GO" id="GO:0005759">
    <property type="term" value="C:mitochondrial matrix"/>
    <property type="evidence" value="ECO:0007669"/>
    <property type="project" value="TreeGrafter"/>
</dbReference>
<keyword evidence="8" id="KW-0808">Transferase</keyword>
<proteinExistence type="inferred from homology"/>
<evidence type="ECO:0000259" key="7">
    <source>
        <dbReference type="Pfam" id="PF25455"/>
    </source>
</evidence>
<dbReference type="Pfam" id="PF25455">
    <property type="entry name" value="Beta-barrel_CAF17_C"/>
    <property type="match status" value="1"/>
</dbReference>
<evidence type="ECO:0000256" key="5">
    <source>
        <dbReference type="ARBA" id="ARBA00023128"/>
    </source>
</evidence>
<dbReference type="GO" id="GO:0004140">
    <property type="term" value="F:dephospho-CoA kinase activity"/>
    <property type="evidence" value="ECO:0007669"/>
    <property type="project" value="UniProtKB-EC"/>
</dbReference>
<dbReference type="Proteomes" id="UP000675881">
    <property type="component" value="Chromosome 3"/>
</dbReference>
<dbReference type="UniPathway" id="UPA00232"/>
<dbReference type="PANTHER" id="PTHR22602:SF0">
    <property type="entry name" value="TRANSFERASE CAF17, MITOCHONDRIAL-RELATED"/>
    <property type="match status" value="1"/>
</dbReference>
<evidence type="ECO:0000313" key="9">
    <source>
        <dbReference type="Proteomes" id="UP000675881"/>
    </source>
</evidence>
<dbReference type="NCBIfam" id="TIGR03317">
    <property type="entry name" value="ygfZ_signature"/>
    <property type="match status" value="1"/>
</dbReference>
<dbReference type="SUPFAM" id="SSF48576">
    <property type="entry name" value="Terpenoid synthases"/>
    <property type="match status" value="1"/>
</dbReference>
<dbReference type="InterPro" id="IPR027266">
    <property type="entry name" value="TrmE/GcvT-like"/>
</dbReference>
<dbReference type="Gene3D" id="3.40.50.300">
    <property type="entry name" value="P-loop containing nucleotide triphosphate hydrolases"/>
    <property type="match status" value="1"/>
</dbReference>
<dbReference type="PROSITE" id="PS51219">
    <property type="entry name" value="DPCK"/>
    <property type="match status" value="1"/>
</dbReference>
<evidence type="ECO:0000313" key="8">
    <source>
        <dbReference type="EMBL" id="CAF2884221.1"/>
    </source>
</evidence>
<dbReference type="InterPro" id="IPR013718">
    <property type="entry name" value="COQ9_C"/>
</dbReference>
<gene>
    <name evidence="8" type="ORF">LSAA_7798</name>
</gene>
<dbReference type="InterPro" id="IPR000092">
    <property type="entry name" value="Polyprenyl_synt"/>
</dbReference>
<dbReference type="EC" id="2.7.7.3" evidence="8"/>
<feature type="domain" description="COQ9 C-terminal" evidence="6">
    <location>
        <begin position="808"/>
        <end position="870"/>
    </location>
</feature>
<dbReference type="EC" id="2.7.1.24" evidence="8"/>
<dbReference type="InterPro" id="IPR027417">
    <property type="entry name" value="P-loop_NTPase"/>
</dbReference>
<keyword evidence="5" id="KW-0496">Mitochondrion</keyword>
<evidence type="ECO:0000259" key="6">
    <source>
        <dbReference type="Pfam" id="PF08511"/>
    </source>
</evidence>
<dbReference type="GO" id="GO:0008299">
    <property type="term" value="P:isoprenoid biosynthetic process"/>
    <property type="evidence" value="ECO:0007669"/>
    <property type="project" value="InterPro"/>
</dbReference>
<dbReference type="OrthoDB" id="6921389at2759"/>
<reference evidence="8" key="1">
    <citation type="submission" date="2021-02" db="EMBL/GenBank/DDBJ databases">
        <authorList>
            <person name="Bekaert M."/>
        </authorList>
    </citation>
    <scope>NUCLEOTIDE SEQUENCE</scope>
    <source>
        <strain evidence="8">IoA-00</strain>
    </source>
</reference>
<dbReference type="HAMAP" id="MF_00376">
    <property type="entry name" value="Dephospho_CoA_kinase"/>
    <property type="match status" value="1"/>
</dbReference>
<dbReference type="Pfam" id="PF08511">
    <property type="entry name" value="COQ9"/>
    <property type="match status" value="1"/>
</dbReference>